<gene>
    <name evidence="7" type="primary">ORF81615</name>
</gene>
<protein>
    <recommendedName>
        <fullName evidence="6">Aminotransferase class I/classII large domain-containing protein</fullName>
    </recommendedName>
</protein>
<accession>A0A0B6ZUC7</accession>
<dbReference type="Gene3D" id="3.40.640.10">
    <property type="entry name" value="Type I PLP-dependent aspartate aminotransferase-like (Major domain)"/>
    <property type="match status" value="1"/>
</dbReference>
<dbReference type="InterPro" id="IPR004838">
    <property type="entry name" value="NHTrfase_class1_PyrdxlP-BS"/>
</dbReference>
<keyword evidence="4" id="KW-0808">Transferase</keyword>
<dbReference type="InterPro" id="IPR015422">
    <property type="entry name" value="PyrdxlP-dep_Trfase_small"/>
</dbReference>
<reference evidence="7" key="1">
    <citation type="submission" date="2014-12" db="EMBL/GenBank/DDBJ databases">
        <title>Insight into the proteome of Arion vulgaris.</title>
        <authorList>
            <person name="Aradska J."/>
            <person name="Bulat T."/>
            <person name="Smidak R."/>
            <person name="Sarate P."/>
            <person name="Gangsoo J."/>
            <person name="Sialana F."/>
            <person name="Bilban M."/>
            <person name="Lubec G."/>
        </authorList>
    </citation>
    <scope>NUCLEOTIDE SEQUENCE</scope>
    <source>
        <tissue evidence="7">Skin</tissue>
    </source>
</reference>
<dbReference type="PANTHER" id="PTHR46383:SF1">
    <property type="entry name" value="ASPARTATE AMINOTRANSFERASE"/>
    <property type="match status" value="1"/>
</dbReference>
<dbReference type="Pfam" id="PF00155">
    <property type="entry name" value="Aminotran_1_2"/>
    <property type="match status" value="1"/>
</dbReference>
<dbReference type="InterPro" id="IPR050596">
    <property type="entry name" value="AspAT/PAT-like"/>
</dbReference>
<organism evidence="7">
    <name type="scientific">Arion vulgaris</name>
    <dbReference type="NCBI Taxonomy" id="1028688"/>
    <lineage>
        <taxon>Eukaryota</taxon>
        <taxon>Metazoa</taxon>
        <taxon>Spiralia</taxon>
        <taxon>Lophotrochozoa</taxon>
        <taxon>Mollusca</taxon>
        <taxon>Gastropoda</taxon>
        <taxon>Heterobranchia</taxon>
        <taxon>Euthyneura</taxon>
        <taxon>Panpulmonata</taxon>
        <taxon>Eupulmonata</taxon>
        <taxon>Stylommatophora</taxon>
        <taxon>Helicina</taxon>
        <taxon>Arionoidea</taxon>
        <taxon>Arionidae</taxon>
        <taxon>Arion</taxon>
    </lineage>
</organism>
<dbReference type="InterPro" id="IPR015421">
    <property type="entry name" value="PyrdxlP-dep_Trfase_major"/>
</dbReference>
<comment type="similarity">
    <text evidence="2">Belongs to the class-I pyridoxal-phosphate-dependent aminotransferase family.</text>
</comment>
<dbReference type="CDD" id="cd00609">
    <property type="entry name" value="AAT_like"/>
    <property type="match status" value="1"/>
</dbReference>
<evidence type="ECO:0000256" key="5">
    <source>
        <dbReference type="ARBA" id="ARBA00022898"/>
    </source>
</evidence>
<dbReference type="EMBL" id="HACG01025379">
    <property type="protein sequence ID" value="CEK72244.1"/>
    <property type="molecule type" value="Transcribed_RNA"/>
</dbReference>
<dbReference type="AlphaFoldDB" id="A0A0B6ZUC7"/>
<comment type="cofactor">
    <cofactor evidence="1">
        <name>pyridoxal 5'-phosphate</name>
        <dbReference type="ChEBI" id="CHEBI:597326"/>
    </cofactor>
</comment>
<dbReference type="GO" id="GO:0006520">
    <property type="term" value="P:amino acid metabolic process"/>
    <property type="evidence" value="ECO:0007669"/>
    <property type="project" value="InterPro"/>
</dbReference>
<evidence type="ECO:0000256" key="1">
    <source>
        <dbReference type="ARBA" id="ARBA00001933"/>
    </source>
</evidence>
<dbReference type="PANTHER" id="PTHR46383">
    <property type="entry name" value="ASPARTATE AMINOTRANSFERASE"/>
    <property type="match status" value="1"/>
</dbReference>
<evidence type="ECO:0000256" key="2">
    <source>
        <dbReference type="ARBA" id="ARBA00007441"/>
    </source>
</evidence>
<dbReference type="InterPro" id="IPR015424">
    <property type="entry name" value="PyrdxlP-dep_Trfase"/>
</dbReference>
<name>A0A0B6ZUC7_9EUPU</name>
<dbReference type="PROSITE" id="PS00105">
    <property type="entry name" value="AA_TRANSFER_CLASS_1"/>
    <property type="match status" value="1"/>
</dbReference>
<evidence type="ECO:0000256" key="3">
    <source>
        <dbReference type="ARBA" id="ARBA00022576"/>
    </source>
</evidence>
<evidence type="ECO:0000259" key="6">
    <source>
        <dbReference type="Pfam" id="PF00155"/>
    </source>
</evidence>
<dbReference type="GO" id="GO:0008483">
    <property type="term" value="F:transaminase activity"/>
    <property type="evidence" value="ECO:0007669"/>
    <property type="project" value="UniProtKB-KW"/>
</dbReference>
<dbReference type="InterPro" id="IPR004839">
    <property type="entry name" value="Aminotransferase_I/II_large"/>
</dbReference>
<proteinExistence type="inferred from homology"/>
<keyword evidence="5" id="KW-0663">Pyridoxal phosphate</keyword>
<keyword evidence="3" id="KW-0032">Aminotransferase</keyword>
<evidence type="ECO:0000256" key="4">
    <source>
        <dbReference type="ARBA" id="ARBA00022679"/>
    </source>
</evidence>
<dbReference type="SUPFAM" id="SSF53383">
    <property type="entry name" value="PLP-dependent transferases"/>
    <property type="match status" value="1"/>
</dbReference>
<dbReference type="GO" id="GO:0030170">
    <property type="term" value="F:pyridoxal phosphate binding"/>
    <property type="evidence" value="ECO:0007669"/>
    <property type="project" value="InterPro"/>
</dbReference>
<evidence type="ECO:0000313" key="7">
    <source>
        <dbReference type="EMBL" id="CEK72244.1"/>
    </source>
</evidence>
<dbReference type="Gene3D" id="3.90.1150.10">
    <property type="entry name" value="Aspartate Aminotransferase, domain 1"/>
    <property type="match status" value="1"/>
</dbReference>
<sequence length="438" mass="49077">MGDRTPPPIIRPDLIEGKYGAASNLAFNETIKQLIKQGQTIYHFGFGQAPFPVLEVAVEALRKHATESAYLAVQGIPELRRGICDFHKHYDNITFDPDDVIVAPGSKELILLLMLIFNGDVLLNSPSWTSYKAQAILTGHTPFVIDSKEEDEWRITPEGIEKVIAENKLSHYKLLILTNPCNPTGTSYAEKHFIALTHVFRKHNIIVLSDEIYARLHYNFDHGLLSKYYPEGTILSSGLSKWASAGGWRLGYNIYPKELSTLLQTVKSAASHSYSCAPSPMQYAFAEVLQNLPACDEYIQHTTRVMKAVGQFCARELRSVGVSVVEPTSGYYIFPNFEIIRPALHAREVTTCEKMCDLMLSEIAVAVMPGGPAHLRPADEFTVRLCYVNFDGTEPLAESRRRGLQTDLDSSFVKEFCLPVYNGIMALTNWVIKLRDSQ</sequence>
<feature type="domain" description="Aminotransferase class I/classII large" evidence="6">
    <location>
        <begin position="44"/>
        <end position="387"/>
    </location>
</feature>